<sequence length="120" mass="13094">MEPVRHSQTLDRVFHALADASRRGMVDRLAGGPASVTELARPLAMALPSVLKHLAVLEGAGIVLSEKAGRVRTYRMAPQALGAIEAWVAERKARLNRDFDRLEQYLAEQAGQPAAAKERP</sequence>
<dbReference type="InterPro" id="IPR011991">
    <property type="entry name" value="ArsR-like_HTH"/>
</dbReference>
<dbReference type="PANTHER" id="PTHR38600">
    <property type="entry name" value="TRANSCRIPTIONAL REGULATORY PROTEIN"/>
    <property type="match status" value="1"/>
</dbReference>
<dbReference type="SUPFAM" id="SSF46785">
    <property type="entry name" value="Winged helix' DNA-binding domain"/>
    <property type="match status" value="1"/>
</dbReference>
<dbReference type="SMART" id="SM00418">
    <property type="entry name" value="HTH_ARSR"/>
    <property type="match status" value="1"/>
</dbReference>
<dbReference type="InterPro" id="IPR036390">
    <property type="entry name" value="WH_DNA-bd_sf"/>
</dbReference>
<dbReference type="Gene3D" id="1.10.10.10">
    <property type="entry name" value="Winged helix-like DNA-binding domain superfamily/Winged helix DNA-binding domain"/>
    <property type="match status" value="1"/>
</dbReference>
<keyword evidence="3" id="KW-1185">Reference proteome</keyword>
<dbReference type="PRINTS" id="PR00778">
    <property type="entry name" value="HTHARSR"/>
</dbReference>
<dbReference type="InterPro" id="IPR036388">
    <property type="entry name" value="WH-like_DNA-bd_sf"/>
</dbReference>
<dbReference type="CDD" id="cd00090">
    <property type="entry name" value="HTH_ARSR"/>
    <property type="match status" value="1"/>
</dbReference>
<dbReference type="RefSeq" id="WP_211858305.1">
    <property type="nucleotide sequence ID" value="NZ_JAAGBB010000101.1"/>
</dbReference>
<dbReference type="Pfam" id="PF12840">
    <property type="entry name" value="HTH_20"/>
    <property type="match status" value="1"/>
</dbReference>
<feature type="domain" description="HTH arsR-type" evidence="1">
    <location>
        <begin position="2"/>
        <end position="96"/>
    </location>
</feature>
<protein>
    <submittedName>
        <fullName evidence="2">Winged helix-turn-helix transcriptional regulator</fullName>
    </submittedName>
</protein>
<dbReference type="PROSITE" id="PS50987">
    <property type="entry name" value="HTH_ARSR_2"/>
    <property type="match status" value="1"/>
</dbReference>
<proteinExistence type="predicted"/>
<dbReference type="EMBL" id="JAAGBB010000101">
    <property type="protein sequence ID" value="MBR0669348.1"/>
    <property type="molecule type" value="Genomic_DNA"/>
</dbReference>
<name>A0ABS5F9W4_9PROT</name>
<dbReference type="Proteomes" id="UP001196870">
    <property type="component" value="Unassembled WGS sequence"/>
</dbReference>
<dbReference type="NCBIfam" id="NF033788">
    <property type="entry name" value="HTH_metalloreg"/>
    <property type="match status" value="1"/>
</dbReference>
<dbReference type="InterPro" id="IPR001845">
    <property type="entry name" value="HTH_ArsR_DNA-bd_dom"/>
</dbReference>
<gene>
    <name evidence="2" type="ORF">GXW71_33675</name>
</gene>
<evidence type="ECO:0000259" key="1">
    <source>
        <dbReference type="PROSITE" id="PS50987"/>
    </source>
</evidence>
<accession>A0ABS5F9W4</accession>
<dbReference type="PANTHER" id="PTHR38600:SF2">
    <property type="entry name" value="SLL0088 PROTEIN"/>
    <property type="match status" value="1"/>
</dbReference>
<organism evidence="2 3">
    <name type="scientific">Plastoroseomonas hellenica</name>
    <dbReference type="NCBI Taxonomy" id="2687306"/>
    <lineage>
        <taxon>Bacteria</taxon>
        <taxon>Pseudomonadati</taxon>
        <taxon>Pseudomonadota</taxon>
        <taxon>Alphaproteobacteria</taxon>
        <taxon>Acetobacterales</taxon>
        <taxon>Acetobacteraceae</taxon>
        <taxon>Plastoroseomonas</taxon>
    </lineage>
</organism>
<reference evidence="3" key="1">
    <citation type="journal article" date="2021" name="Syst. Appl. Microbiol.">
        <title>Roseomonas hellenica sp. nov., isolated from roots of wild-growing Alkanna tinctoria.</title>
        <authorList>
            <person name="Rat A."/>
            <person name="Naranjo H.D."/>
            <person name="Lebbe L."/>
            <person name="Cnockaert M."/>
            <person name="Krigas N."/>
            <person name="Grigoriadou K."/>
            <person name="Maloupa E."/>
            <person name="Willems A."/>
        </authorList>
    </citation>
    <scope>NUCLEOTIDE SEQUENCE [LARGE SCALE GENOMIC DNA]</scope>
    <source>
        <strain evidence="3">LMG 31523</strain>
    </source>
</reference>
<comment type="caution">
    <text evidence="2">The sequence shown here is derived from an EMBL/GenBank/DDBJ whole genome shotgun (WGS) entry which is preliminary data.</text>
</comment>
<evidence type="ECO:0000313" key="3">
    <source>
        <dbReference type="Proteomes" id="UP001196870"/>
    </source>
</evidence>
<evidence type="ECO:0000313" key="2">
    <source>
        <dbReference type="EMBL" id="MBR0669348.1"/>
    </source>
</evidence>